<organism evidence="2">
    <name type="scientific">Anguilla anguilla</name>
    <name type="common">European freshwater eel</name>
    <name type="synonym">Muraena anguilla</name>
    <dbReference type="NCBI Taxonomy" id="7936"/>
    <lineage>
        <taxon>Eukaryota</taxon>
        <taxon>Metazoa</taxon>
        <taxon>Chordata</taxon>
        <taxon>Craniata</taxon>
        <taxon>Vertebrata</taxon>
        <taxon>Euteleostomi</taxon>
        <taxon>Actinopterygii</taxon>
        <taxon>Neopterygii</taxon>
        <taxon>Teleostei</taxon>
        <taxon>Anguilliformes</taxon>
        <taxon>Anguillidae</taxon>
        <taxon>Anguilla</taxon>
    </lineage>
</organism>
<proteinExistence type="predicted"/>
<evidence type="ECO:0000256" key="1">
    <source>
        <dbReference type="SAM" id="Phobius"/>
    </source>
</evidence>
<dbReference type="AlphaFoldDB" id="A0A0E9XUH9"/>
<keyword evidence="1" id="KW-0472">Membrane</keyword>
<protein>
    <submittedName>
        <fullName evidence="2">Uncharacterized protein</fullName>
    </submittedName>
</protein>
<dbReference type="EMBL" id="GBXM01002278">
    <property type="protein sequence ID" value="JAI06300.1"/>
    <property type="molecule type" value="Transcribed_RNA"/>
</dbReference>
<keyword evidence="1" id="KW-0812">Transmembrane</keyword>
<name>A0A0E9XUH9_ANGAN</name>
<keyword evidence="1" id="KW-1133">Transmembrane helix</keyword>
<sequence>MSSSHTSKNVMVTVLHLSMLLCYFFIDSYFSFSI</sequence>
<reference evidence="2" key="2">
    <citation type="journal article" date="2015" name="Fish Shellfish Immunol.">
        <title>Early steps in the European eel (Anguilla anguilla)-Vibrio vulnificus interaction in the gills: Role of the RtxA13 toxin.</title>
        <authorList>
            <person name="Callol A."/>
            <person name="Pajuelo D."/>
            <person name="Ebbesson L."/>
            <person name="Teles M."/>
            <person name="MacKenzie S."/>
            <person name="Amaro C."/>
        </authorList>
    </citation>
    <scope>NUCLEOTIDE SEQUENCE</scope>
</reference>
<reference evidence="2" key="1">
    <citation type="submission" date="2014-11" db="EMBL/GenBank/DDBJ databases">
        <authorList>
            <person name="Amaro Gonzalez C."/>
        </authorList>
    </citation>
    <scope>NUCLEOTIDE SEQUENCE</scope>
</reference>
<feature type="transmembrane region" description="Helical" evidence="1">
    <location>
        <begin position="12"/>
        <end position="32"/>
    </location>
</feature>
<accession>A0A0E9XUH9</accession>
<evidence type="ECO:0000313" key="2">
    <source>
        <dbReference type="EMBL" id="JAI06300.1"/>
    </source>
</evidence>